<comment type="catalytic activity">
    <reaction evidence="9 10">
        <text>nicotinate beta-D-ribonucleotide + ATP + H(+) = deamido-NAD(+) + diphosphate</text>
        <dbReference type="Rhea" id="RHEA:22860"/>
        <dbReference type="ChEBI" id="CHEBI:15378"/>
        <dbReference type="ChEBI" id="CHEBI:30616"/>
        <dbReference type="ChEBI" id="CHEBI:33019"/>
        <dbReference type="ChEBI" id="CHEBI:57502"/>
        <dbReference type="ChEBI" id="CHEBI:58437"/>
        <dbReference type="EC" id="2.7.7.18"/>
    </reaction>
</comment>
<dbReference type="GO" id="GO:0004515">
    <property type="term" value="F:nicotinate-nucleotide adenylyltransferase activity"/>
    <property type="evidence" value="ECO:0007669"/>
    <property type="project" value="UniProtKB-UniRule"/>
</dbReference>
<feature type="domain" description="Cytidyltransferase-like" evidence="11">
    <location>
        <begin position="5"/>
        <end position="178"/>
    </location>
</feature>
<keyword evidence="4 10" id="KW-0808">Transferase</keyword>
<evidence type="ECO:0000256" key="3">
    <source>
        <dbReference type="ARBA" id="ARBA00022642"/>
    </source>
</evidence>
<organism evidence="12 13">
    <name type="scientific">Candidatus Faecalibacterium gallistercoris</name>
    <dbReference type="NCBI Taxonomy" id="2838579"/>
    <lineage>
        <taxon>Bacteria</taxon>
        <taxon>Bacillati</taxon>
        <taxon>Bacillota</taxon>
        <taxon>Clostridia</taxon>
        <taxon>Eubacteriales</taxon>
        <taxon>Oscillospiraceae</taxon>
        <taxon>Faecalibacterium</taxon>
    </lineage>
</organism>
<comment type="function">
    <text evidence="1 10">Catalyzes the reversible adenylation of nicotinate mononucleotide (NaMN) to nicotinic acid adenine dinucleotide (NaAD).</text>
</comment>
<protein>
    <recommendedName>
        <fullName evidence="10">Probable nicotinate-nucleotide adenylyltransferase</fullName>
        <ecNumber evidence="10">2.7.7.18</ecNumber>
    </recommendedName>
    <alternativeName>
        <fullName evidence="10">Deamido-NAD(+) diphosphorylase</fullName>
    </alternativeName>
    <alternativeName>
        <fullName evidence="10">Deamido-NAD(+) pyrophosphorylase</fullName>
    </alternativeName>
    <alternativeName>
        <fullName evidence="10">Nicotinate mononucleotide adenylyltransferase</fullName>
        <shortName evidence="10">NaMN adenylyltransferase</shortName>
    </alternativeName>
</protein>
<reference evidence="12" key="2">
    <citation type="submission" date="2021-04" db="EMBL/GenBank/DDBJ databases">
        <authorList>
            <person name="Gilroy R."/>
        </authorList>
    </citation>
    <scope>NUCLEOTIDE SEQUENCE</scope>
    <source>
        <strain evidence="12">ChiBcec16-3735</strain>
    </source>
</reference>
<dbReference type="InterPro" id="IPR005248">
    <property type="entry name" value="NadD/NMNAT"/>
</dbReference>
<dbReference type="NCBIfam" id="TIGR00125">
    <property type="entry name" value="cyt_tran_rel"/>
    <property type="match status" value="1"/>
</dbReference>
<dbReference type="AlphaFoldDB" id="A0A9D2JN70"/>
<dbReference type="Proteomes" id="UP000824065">
    <property type="component" value="Unassembled WGS sequence"/>
</dbReference>
<dbReference type="EC" id="2.7.7.18" evidence="10"/>
<dbReference type="HAMAP" id="MF_00244">
    <property type="entry name" value="NaMN_adenylyltr"/>
    <property type="match status" value="1"/>
</dbReference>
<keyword evidence="6 10" id="KW-0547">Nucleotide-binding</keyword>
<dbReference type="PANTHER" id="PTHR39321">
    <property type="entry name" value="NICOTINATE-NUCLEOTIDE ADENYLYLTRANSFERASE-RELATED"/>
    <property type="match status" value="1"/>
</dbReference>
<keyword evidence="5 10" id="KW-0548">Nucleotidyltransferase</keyword>
<dbReference type="Pfam" id="PF01467">
    <property type="entry name" value="CTP_transf_like"/>
    <property type="match status" value="1"/>
</dbReference>
<evidence type="ECO:0000259" key="11">
    <source>
        <dbReference type="Pfam" id="PF01467"/>
    </source>
</evidence>
<dbReference type="SUPFAM" id="SSF52374">
    <property type="entry name" value="Nucleotidylyl transferase"/>
    <property type="match status" value="1"/>
</dbReference>
<evidence type="ECO:0000256" key="10">
    <source>
        <dbReference type="HAMAP-Rule" id="MF_00244"/>
    </source>
</evidence>
<dbReference type="EMBL" id="DXBJ01000079">
    <property type="protein sequence ID" value="HIZ58977.1"/>
    <property type="molecule type" value="Genomic_DNA"/>
</dbReference>
<name>A0A9D2JN70_9FIRM</name>
<dbReference type="InterPro" id="IPR004821">
    <property type="entry name" value="Cyt_trans-like"/>
</dbReference>
<keyword evidence="8 10" id="KW-0520">NAD</keyword>
<dbReference type="NCBIfam" id="TIGR00482">
    <property type="entry name" value="nicotinate (nicotinamide) nucleotide adenylyltransferase"/>
    <property type="match status" value="1"/>
</dbReference>
<evidence type="ECO:0000256" key="9">
    <source>
        <dbReference type="ARBA" id="ARBA00048721"/>
    </source>
</evidence>
<proteinExistence type="inferred from homology"/>
<evidence type="ECO:0000256" key="4">
    <source>
        <dbReference type="ARBA" id="ARBA00022679"/>
    </source>
</evidence>
<evidence type="ECO:0000256" key="1">
    <source>
        <dbReference type="ARBA" id="ARBA00002324"/>
    </source>
</evidence>
<dbReference type="InterPro" id="IPR014729">
    <property type="entry name" value="Rossmann-like_a/b/a_fold"/>
</dbReference>
<accession>A0A9D2JN70</accession>
<dbReference type="GO" id="GO:0005524">
    <property type="term" value="F:ATP binding"/>
    <property type="evidence" value="ECO:0007669"/>
    <property type="project" value="UniProtKB-KW"/>
</dbReference>
<evidence type="ECO:0000256" key="7">
    <source>
        <dbReference type="ARBA" id="ARBA00022840"/>
    </source>
</evidence>
<evidence type="ECO:0000256" key="2">
    <source>
        <dbReference type="ARBA" id="ARBA00005019"/>
    </source>
</evidence>
<evidence type="ECO:0000256" key="6">
    <source>
        <dbReference type="ARBA" id="ARBA00022741"/>
    </source>
</evidence>
<evidence type="ECO:0000256" key="5">
    <source>
        <dbReference type="ARBA" id="ARBA00022695"/>
    </source>
</evidence>
<comment type="caution">
    <text evidence="12">The sequence shown here is derived from an EMBL/GenBank/DDBJ whole genome shotgun (WGS) entry which is preliminary data.</text>
</comment>
<gene>
    <name evidence="10 12" type="primary">nadD</name>
    <name evidence="12" type="ORF">H9725_10505</name>
</gene>
<dbReference type="Gene3D" id="3.40.50.620">
    <property type="entry name" value="HUPs"/>
    <property type="match status" value="1"/>
</dbReference>
<evidence type="ECO:0000313" key="13">
    <source>
        <dbReference type="Proteomes" id="UP000824065"/>
    </source>
</evidence>
<dbReference type="CDD" id="cd02165">
    <property type="entry name" value="NMNAT"/>
    <property type="match status" value="1"/>
</dbReference>
<sequence length="223" mass="24319">MKVLLYGGTFDPPHNGHLNNLRAAAGRVLPDLAVVMPAGVPPHKAASATPAALRLEMCRCFAGLQGLPGLPRVTVSDWEIRQAAQGRRNYTVLTLEMLARAWPGATLYLTVGSDMLETFREWYRWQDILQLARLVVVSRRIGDDGTLHEAARSLDPAGSHILLAPVEALPMASSELRRRLAAGQDCAAALPESVRAVIRREGLYAAPEPPEQPRRCIHPDACP</sequence>
<keyword evidence="7 10" id="KW-0067">ATP-binding</keyword>
<dbReference type="GO" id="GO:0009435">
    <property type="term" value="P:NAD+ biosynthetic process"/>
    <property type="evidence" value="ECO:0007669"/>
    <property type="project" value="UniProtKB-UniRule"/>
</dbReference>
<dbReference type="PANTHER" id="PTHR39321:SF3">
    <property type="entry name" value="PHOSPHOPANTETHEINE ADENYLYLTRANSFERASE"/>
    <property type="match status" value="1"/>
</dbReference>
<comment type="pathway">
    <text evidence="2 10">Cofactor biosynthesis; NAD(+) biosynthesis; deamido-NAD(+) from nicotinate D-ribonucleotide: step 1/1.</text>
</comment>
<comment type="similarity">
    <text evidence="10">Belongs to the NadD family.</text>
</comment>
<evidence type="ECO:0000313" key="12">
    <source>
        <dbReference type="EMBL" id="HIZ58977.1"/>
    </source>
</evidence>
<keyword evidence="3 10" id="KW-0662">Pyridine nucleotide biosynthesis</keyword>
<evidence type="ECO:0000256" key="8">
    <source>
        <dbReference type="ARBA" id="ARBA00023027"/>
    </source>
</evidence>
<reference evidence="12" key="1">
    <citation type="journal article" date="2021" name="PeerJ">
        <title>Extensive microbial diversity within the chicken gut microbiome revealed by metagenomics and culture.</title>
        <authorList>
            <person name="Gilroy R."/>
            <person name="Ravi A."/>
            <person name="Getino M."/>
            <person name="Pursley I."/>
            <person name="Horton D.L."/>
            <person name="Alikhan N.F."/>
            <person name="Baker D."/>
            <person name="Gharbi K."/>
            <person name="Hall N."/>
            <person name="Watson M."/>
            <person name="Adriaenssens E.M."/>
            <person name="Foster-Nyarko E."/>
            <person name="Jarju S."/>
            <person name="Secka A."/>
            <person name="Antonio M."/>
            <person name="Oren A."/>
            <person name="Chaudhuri R.R."/>
            <person name="La Ragione R."/>
            <person name="Hildebrand F."/>
            <person name="Pallen M.J."/>
        </authorList>
    </citation>
    <scope>NUCLEOTIDE SEQUENCE</scope>
    <source>
        <strain evidence="12">ChiBcec16-3735</strain>
    </source>
</reference>